<evidence type="ECO:0000313" key="1">
    <source>
        <dbReference type="EMBL" id="KAJ8667415.1"/>
    </source>
</evidence>
<dbReference type="Proteomes" id="UP001239111">
    <property type="component" value="Chromosome 4"/>
</dbReference>
<sequence>MNTKLTSFGLIFTLLTFGSSSRTTKVSTVTKLPENADQLFKSSLGIQKLKQWYVDCQPQQKNTTVKDCNFCLGKTSFEDKSTTWNTHQFQMKTRSKTSKIVIDYLKVFHFGEDIFVVVWIEYDTRSKRRVKHVNGVEIIVGMYIKFAVINFQNNSTSEGNTMGSPVIISPVDGRILFLQEFIDSIEIMTFEKKFQITYPYTSNFDLAQEIFRLNGHRSFGPVGAGDFRSEKHTHSMFMYSKNTKEIQSQEQLLHWQTGLCKEMYCDPQNFVNRKVSCGCSTANGRTTSCVPSRTEIWNCQQKDIKNDFGFRQFPIKIPPPSKTLMLYTMRNGDILTISGGESRFKSWRQKKLHGIGEIIHNVFKLKRFSRNGREHSKDITFAEFFFEISTAMGYAFDRDEETCFSLMWRNDTHFGSKSQCYDHDTFWMSSKKSRAHYVEAS</sequence>
<organism evidence="1 2">
    <name type="scientific">Eretmocerus hayati</name>
    <dbReference type="NCBI Taxonomy" id="131215"/>
    <lineage>
        <taxon>Eukaryota</taxon>
        <taxon>Metazoa</taxon>
        <taxon>Ecdysozoa</taxon>
        <taxon>Arthropoda</taxon>
        <taxon>Hexapoda</taxon>
        <taxon>Insecta</taxon>
        <taxon>Pterygota</taxon>
        <taxon>Neoptera</taxon>
        <taxon>Endopterygota</taxon>
        <taxon>Hymenoptera</taxon>
        <taxon>Apocrita</taxon>
        <taxon>Proctotrupomorpha</taxon>
        <taxon>Chalcidoidea</taxon>
        <taxon>Aphelinidae</taxon>
        <taxon>Aphelininae</taxon>
        <taxon>Eretmocerus</taxon>
    </lineage>
</organism>
<name>A0ACC2N8A1_9HYME</name>
<gene>
    <name evidence="1" type="ORF">QAD02_009078</name>
</gene>
<accession>A0ACC2N8A1</accession>
<dbReference type="EMBL" id="CM056744">
    <property type="protein sequence ID" value="KAJ8667415.1"/>
    <property type="molecule type" value="Genomic_DNA"/>
</dbReference>
<comment type="caution">
    <text evidence="1">The sequence shown here is derived from an EMBL/GenBank/DDBJ whole genome shotgun (WGS) entry which is preliminary data.</text>
</comment>
<protein>
    <submittedName>
        <fullName evidence="1">Uncharacterized protein</fullName>
    </submittedName>
</protein>
<proteinExistence type="predicted"/>
<evidence type="ECO:0000313" key="2">
    <source>
        <dbReference type="Proteomes" id="UP001239111"/>
    </source>
</evidence>
<reference evidence="1" key="1">
    <citation type="submission" date="2023-04" db="EMBL/GenBank/DDBJ databases">
        <title>A chromosome-level genome assembly of the parasitoid wasp Eretmocerus hayati.</title>
        <authorList>
            <person name="Zhong Y."/>
            <person name="Liu S."/>
            <person name="Liu Y."/>
        </authorList>
    </citation>
    <scope>NUCLEOTIDE SEQUENCE</scope>
    <source>
        <strain evidence="1">ZJU_SS_LIU_2023</strain>
    </source>
</reference>
<keyword evidence="2" id="KW-1185">Reference proteome</keyword>